<organism evidence="2 3">
    <name type="scientific">Desulfurobacterium indicum</name>
    <dbReference type="NCBI Taxonomy" id="1914305"/>
    <lineage>
        <taxon>Bacteria</taxon>
        <taxon>Pseudomonadati</taxon>
        <taxon>Aquificota</taxon>
        <taxon>Aquificia</taxon>
        <taxon>Desulfurobacteriales</taxon>
        <taxon>Desulfurobacteriaceae</taxon>
        <taxon>Desulfurobacterium</taxon>
    </lineage>
</organism>
<keyword evidence="1" id="KW-0812">Transmembrane</keyword>
<evidence type="ECO:0000256" key="1">
    <source>
        <dbReference type="SAM" id="Phobius"/>
    </source>
</evidence>
<dbReference type="STRING" id="1914305.BLW93_05095"/>
<accession>A0A1R1ML60</accession>
<feature type="transmembrane region" description="Helical" evidence="1">
    <location>
        <begin position="183"/>
        <end position="203"/>
    </location>
</feature>
<evidence type="ECO:0000313" key="2">
    <source>
        <dbReference type="EMBL" id="OMH40440.1"/>
    </source>
</evidence>
<dbReference type="EMBL" id="MOEN01000016">
    <property type="protein sequence ID" value="OMH40440.1"/>
    <property type="molecule type" value="Genomic_DNA"/>
</dbReference>
<proteinExistence type="predicted"/>
<dbReference type="OrthoDB" id="9836984at2"/>
<evidence type="ECO:0000313" key="3">
    <source>
        <dbReference type="Proteomes" id="UP000187408"/>
    </source>
</evidence>
<protein>
    <recommendedName>
        <fullName evidence="4">ResB-like domain-containing protein</fullName>
    </recommendedName>
</protein>
<keyword evidence="1" id="KW-0472">Membrane</keyword>
<feature type="transmembrane region" description="Helical" evidence="1">
    <location>
        <begin position="84"/>
        <end position="105"/>
    </location>
</feature>
<gene>
    <name evidence="2" type="ORF">BLW93_05095</name>
</gene>
<keyword evidence="1" id="KW-1133">Transmembrane helix</keyword>
<dbReference type="AlphaFoldDB" id="A0A1R1ML60"/>
<reference evidence="2 3" key="1">
    <citation type="submission" date="2016-10" db="EMBL/GenBank/DDBJ databases">
        <title>Genome sequence of a sulfur-reducing bacterium Desulfurobacterium indicum K6013.</title>
        <authorList>
            <person name="Cao J."/>
            <person name="Shao Z."/>
            <person name="Alain K."/>
            <person name="Jebbar M."/>
        </authorList>
    </citation>
    <scope>NUCLEOTIDE SEQUENCE [LARGE SCALE GENOMIC DNA]</scope>
    <source>
        <strain evidence="2 3">K6013</strain>
    </source>
</reference>
<dbReference type="Proteomes" id="UP000187408">
    <property type="component" value="Unassembled WGS sequence"/>
</dbReference>
<keyword evidence="3" id="KW-1185">Reference proteome</keyword>
<sequence>MVFKLIKSIRVFLFLLLCFFVSSFVIIFTSKGTINEMGLYRLIPLMPLYLKIPIIITSLLLLLTGIQTLLCSISSFKPVSLKNLLHITGGATIVLIVLFLFIPVYQFRGFPGRTVKGKNISIKIEKVNINPQTMSASAKVSIEKNEQVDSGSTAFNSPLITKNGVVWISGMDSNGMIFKYQPFSLIPFVTLLSAVSFIILLSIETVKTFIKK</sequence>
<comment type="caution">
    <text evidence="2">The sequence shown here is derived from an EMBL/GenBank/DDBJ whole genome shotgun (WGS) entry which is preliminary data.</text>
</comment>
<feature type="transmembrane region" description="Helical" evidence="1">
    <location>
        <begin position="12"/>
        <end position="30"/>
    </location>
</feature>
<dbReference type="RefSeq" id="WP_076713029.1">
    <property type="nucleotide sequence ID" value="NZ_MOEN01000016.1"/>
</dbReference>
<feature type="transmembrane region" description="Helical" evidence="1">
    <location>
        <begin position="50"/>
        <end position="72"/>
    </location>
</feature>
<name>A0A1R1ML60_9BACT</name>
<evidence type="ECO:0008006" key="4">
    <source>
        <dbReference type="Google" id="ProtNLM"/>
    </source>
</evidence>